<gene>
    <name evidence="3" type="ORF">EXIGLDRAFT_780343</name>
</gene>
<dbReference type="EMBL" id="KV426433">
    <property type="protein sequence ID" value="KZV80944.1"/>
    <property type="molecule type" value="Genomic_DNA"/>
</dbReference>
<protein>
    <submittedName>
        <fullName evidence="3">Uncharacterized protein</fullName>
    </submittedName>
</protein>
<keyword evidence="1" id="KW-0175">Coiled coil</keyword>
<evidence type="ECO:0000256" key="1">
    <source>
        <dbReference type="SAM" id="Coils"/>
    </source>
</evidence>
<proteinExistence type="predicted"/>
<feature type="compositionally biased region" description="Acidic residues" evidence="2">
    <location>
        <begin position="175"/>
        <end position="185"/>
    </location>
</feature>
<accession>A0A165BN68</accession>
<sequence length="387" mass="42299">MARVVEDLSPGADPDAASIRLELTRLRDRRRVWRHLQGLFPVTRDGYPIVLAMLERWVALEQFEVPSVDQTKVARRYKELNGALKDYEELFAATKRVSEADHRAFVIKVCDCVLTWAAAVSVAAAEDVSEEEYNWISRRNSVEAAQGVLAERPDLSDAHADLAKRRQTLLNALDGDSDEDEDEGEATPAPPKIIWETAPTATSRKRVTPPPSQSQSKRKKQRVTSPEEVSGESERSEEEDEDEDTSTSAPRKAKQGASSTVREGPNGVKEHDVADTPVNLLFVDGGCLARLGKRNPIRLIACERCTRGGSCRGGVWSGVSGGSNQSDVTLSSLETSLEGLHDAIDEQSEEIKTLKDAVDAQMVLLKELRSMLASVARAATPSAANVA</sequence>
<name>A0A165BN68_EXIGL</name>
<reference evidence="3 4" key="1">
    <citation type="journal article" date="2016" name="Mol. Biol. Evol.">
        <title>Comparative Genomics of Early-Diverging Mushroom-Forming Fungi Provides Insights into the Origins of Lignocellulose Decay Capabilities.</title>
        <authorList>
            <person name="Nagy L.G."/>
            <person name="Riley R."/>
            <person name="Tritt A."/>
            <person name="Adam C."/>
            <person name="Daum C."/>
            <person name="Floudas D."/>
            <person name="Sun H."/>
            <person name="Yadav J.S."/>
            <person name="Pangilinan J."/>
            <person name="Larsson K.H."/>
            <person name="Matsuura K."/>
            <person name="Barry K."/>
            <person name="Labutti K."/>
            <person name="Kuo R."/>
            <person name="Ohm R.A."/>
            <person name="Bhattacharya S.S."/>
            <person name="Shirouzu T."/>
            <person name="Yoshinaga Y."/>
            <person name="Martin F.M."/>
            <person name="Grigoriev I.V."/>
            <person name="Hibbett D.S."/>
        </authorList>
    </citation>
    <scope>NUCLEOTIDE SEQUENCE [LARGE SCALE GENOMIC DNA]</scope>
    <source>
        <strain evidence="3 4">HHB12029</strain>
    </source>
</reference>
<evidence type="ECO:0000256" key="2">
    <source>
        <dbReference type="SAM" id="MobiDB-lite"/>
    </source>
</evidence>
<feature type="region of interest" description="Disordered" evidence="2">
    <location>
        <begin position="172"/>
        <end position="272"/>
    </location>
</feature>
<evidence type="ECO:0000313" key="3">
    <source>
        <dbReference type="EMBL" id="KZV80944.1"/>
    </source>
</evidence>
<dbReference type="InParanoid" id="A0A165BN68"/>
<feature type="coiled-coil region" evidence="1">
    <location>
        <begin position="330"/>
        <end position="357"/>
    </location>
</feature>
<dbReference type="Proteomes" id="UP000077266">
    <property type="component" value="Unassembled WGS sequence"/>
</dbReference>
<organism evidence="3 4">
    <name type="scientific">Exidia glandulosa HHB12029</name>
    <dbReference type="NCBI Taxonomy" id="1314781"/>
    <lineage>
        <taxon>Eukaryota</taxon>
        <taxon>Fungi</taxon>
        <taxon>Dikarya</taxon>
        <taxon>Basidiomycota</taxon>
        <taxon>Agaricomycotina</taxon>
        <taxon>Agaricomycetes</taxon>
        <taxon>Auriculariales</taxon>
        <taxon>Exidiaceae</taxon>
        <taxon>Exidia</taxon>
    </lineage>
</organism>
<keyword evidence="4" id="KW-1185">Reference proteome</keyword>
<feature type="compositionally biased region" description="Acidic residues" evidence="2">
    <location>
        <begin position="229"/>
        <end position="245"/>
    </location>
</feature>
<dbReference type="AlphaFoldDB" id="A0A165BN68"/>
<evidence type="ECO:0000313" key="4">
    <source>
        <dbReference type="Proteomes" id="UP000077266"/>
    </source>
</evidence>